<feature type="transmembrane region" description="Helical" evidence="8">
    <location>
        <begin position="168"/>
        <end position="186"/>
    </location>
</feature>
<evidence type="ECO:0000256" key="8">
    <source>
        <dbReference type="SAM" id="Phobius"/>
    </source>
</evidence>
<evidence type="ECO:0000313" key="9">
    <source>
        <dbReference type="EMBL" id="EPD68593.1"/>
    </source>
</evidence>
<dbReference type="AlphaFoldDB" id="S2YW54"/>
<dbReference type="Proteomes" id="UP000014408">
    <property type="component" value="Unassembled WGS sequence"/>
</dbReference>
<proteinExistence type="inferred from homology"/>
<evidence type="ECO:0000256" key="7">
    <source>
        <dbReference type="ARBA" id="ARBA00023136"/>
    </source>
</evidence>
<accession>S2YW54</accession>
<evidence type="ECO:0000256" key="1">
    <source>
        <dbReference type="ARBA" id="ARBA00004651"/>
    </source>
</evidence>
<comment type="subcellular location">
    <subcellularLocation>
        <location evidence="1">Cell membrane</location>
        <topology evidence="1">Multi-pass membrane protein</topology>
    </subcellularLocation>
</comment>
<keyword evidence="3" id="KW-0813">Transport</keyword>
<keyword evidence="6 8" id="KW-1133">Transmembrane helix</keyword>
<evidence type="ECO:0000256" key="5">
    <source>
        <dbReference type="ARBA" id="ARBA00022692"/>
    </source>
</evidence>
<dbReference type="HOGENOM" id="CLU_065777_4_1_11"/>
<dbReference type="PANTHER" id="PTHR34979">
    <property type="entry name" value="INNER MEMBRANE PROTEIN YGAZ"/>
    <property type="match status" value="1"/>
</dbReference>
<sequence length="237" mass="25785">MGNPPTAPGPPGSSDSFGKVFAESLRTMWPVGLGLIPLGLAFGVLMVQTGFAWWWTPIFSLVIYAGSVEYLAISMVTSGMGPLTAAFTGGMINFRHIFYGITFPRHRVRSCLARAYITYALTDEVYAIVSAKRIRNGTSIVLITALCQTMWVLPGICGALFGQALPDGLQGMEFALVALFVVLAFESFNATRLWELVGVAVFLGLASYLLFPSNLLVFALSAYFVFLLGRWRLCNAE</sequence>
<reference evidence="9 10" key="1">
    <citation type="submission" date="2013-05" db="EMBL/GenBank/DDBJ databases">
        <title>The Genome Sequence of Corynebacterium pyruviciproducens 1773O (ATCC BAA-1742).</title>
        <authorList>
            <consortium name="The Broad Institute Genomics Platform"/>
            <person name="Earl A."/>
            <person name="Ward D."/>
            <person name="Feldgarden M."/>
            <person name="Gevers D."/>
            <person name="Tong J."/>
            <person name="Walker B."/>
            <person name="Young S."/>
            <person name="Zeng Q."/>
            <person name="Gargeya S."/>
            <person name="Fitzgerald M."/>
            <person name="Haas B."/>
            <person name="Abouelleil A."/>
            <person name="Allen A.W."/>
            <person name="Alvarado L."/>
            <person name="Arachchi H.M."/>
            <person name="Berlin A.M."/>
            <person name="Chapman S.B."/>
            <person name="Gainer-Dewar J."/>
            <person name="Goldberg J."/>
            <person name="Griggs A."/>
            <person name="Gujja S."/>
            <person name="Hansen M."/>
            <person name="Howarth C."/>
            <person name="Imamovic A."/>
            <person name="Ireland A."/>
            <person name="Larimer J."/>
            <person name="McCowan C."/>
            <person name="Murphy C."/>
            <person name="Pearson M."/>
            <person name="Poon T.W."/>
            <person name="Priest M."/>
            <person name="Roberts A."/>
            <person name="Saif S."/>
            <person name="Shea T."/>
            <person name="Sisk P."/>
            <person name="Sykes S."/>
            <person name="Wortman J."/>
            <person name="Nusbaum C."/>
            <person name="Birren B."/>
        </authorList>
    </citation>
    <scope>NUCLEOTIDE SEQUENCE [LARGE SCALE GENOMIC DNA]</scope>
    <source>
        <strain evidence="9 10">ATCC BAA-1742</strain>
    </source>
</reference>
<dbReference type="PATRIC" id="fig|1125779.3.peg.1727"/>
<keyword evidence="10" id="KW-1185">Reference proteome</keyword>
<dbReference type="GO" id="GO:0005886">
    <property type="term" value="C:plasma membrane"/>
    <property type="evidence" value="ECO:0007669"/>
    <property type="project" value="UniProtKB-SubCell"/>
</dbReference>
<keyword evidence="5 8" id="KW-0812">Transmembrane</keyword>
<name>S2YW54_9CORY</name>
<dbReference type="EMBL" id="ATBY01000015">
    <property type="protein sequence ID" value="EPD68593.1"/>
    <property type="molecule type" value="Genomic_DNA"/>
</dbReference>
<dbReference type="eggNOG" id="COG1296">
    <property type="taxonomic scope" value="Bacteria"/>
</dbReference>
<evidence type="ECO:0000256" key="3">
    <source>
        <dbReference type="ARBA" id="ARBA00022448"/>
    </source>
</evidence>
<dbReference type="STRING" id="1125779.HMPREF1219_01777"/>
<dbReference type="PANTHER" id="PTHR34979:SF1">
    <property type="entry name" value="INNER MEMBRANE PROTEIN YGAZ"/>
    <property type="match status" value="1"/>
</dbReference>
<feature type="transmembrane region" description="Helical" evidence="8">
    <location>
        <begin position="28"/>
        <end position="47"/>
    </location>
</feature>
<feature type="transmembrane region" description="Helical" evidence="8">
    <location>
        <begin position="53"/>
        <end position="73"/>
    </location>
</feature>
<protein>
    <submittedName>
        <fullName evidence="9">Azaleucine resistance protein AzlC</fullName>
    </submittedName>
</protein>
<feature type="transmembrane region" description="Helical" evidence="8">
    <location>
        <begin position="140"/>
        <end position="162"/>
    </location>
</feature>
<comment type="caution">
    <text evidence="9">The sequence shown here is derived from an EMBL/GenBank/DDBJ whole genome shotgun (WGS) entry which is preliminary data.</text>
</comment>
<keyword evidence="4" id="KW-1003">Cell membrane</keyword>
<organism evidence="9 10">
    <name type="scientific">Corynebacterium pyruviciproducens ATCC BAA-1742</name>
    <dbReference type="NCBI Taxonomy" id="1125779"/>
    <lineage>
        <taxon>Bacteria</taxon>
        <taxon>Bacillati</taxon>
        <taxon>Actinomycetota</taxon>
        <taxon>Actinomycetes</taxon>
        <taxon>Mycobacteriales</taxon>
        <taxon>Corynebacteriaceae</taxon>
        <taxon>Corynebacterium</taxon>
    </lineage>
</organism>
<gene>
    <name evidence="9" type="ORF">HMPREF1219_01777</name>
</gene>
<evidence type="ECO:0000256" key="4">
    <source>
        <dbReference type="ARBA" id="ARBA00022475"/>
    </source>
</evidence>
<comment type="similarity">
    <text evidence="2">Belongs to the AzlC family.</text>
</comment>
<evidence type="ECO:0000256" key="2">
    <source>
        <dbReference type="ARBA" id="ARBA00010735"/>
    </source>
</evidence>
<dbReference type="InterPro" id="IPR011606">
    <property type="entry name" value="Brnchd-chn_aa_trnsp_permease"/>
</dbReference>
<dbReference type="GO" id="GO:1903785">
    <property type="term" value="P:L-valine transmembrane transport"/>
    <property type="evidence" value="ECO:0007669"/>
    <property type="project" value="TreeGrafter"/>
</dbReference>
<feature type="transmembrane region" description="Helical" evidence="8">
    <location>
        <begin position="193"/>
        <end position="210"/>
    </location>
</feature>
<keyword evidence="7 8" id="KW-0472">Membrane</keyword>
<evidence type="ECO:0000256" key="6">
    <source>
        <dbReference type="ARBA" id="ARBA00022989"/>
    </source>
</evidence>
<dbReference type="Pfam" id="PF03591">
    <property type="entry name" value="AzlC"/>
    <property type="match status" value="1"/>
</dbReference>
<evidence type="ECO:0000313" key="10">
    <source>
        <dbReference type="Proteomes" id="UP000014408"/>
    </source>
</evidence>